<keyword evidence="2" id="KW-1185">Reference proteome</keyword>
<evidence type="ECO:0000313" key="2">
    <source>
        <dbReference type="Proteomes" id="UP000489600"/>
    </source>
</evidence>
<proteinExistence type="predicted"/>
<protein>
    <submittedName>
        <fullName evidence="1">Uncharacterized protein</fullName>
    </submittedName>
</protein>
<organism evidence="1 2">
    <name type="scientific">Arabis nemorensis</name>
    <dbReference type="NCBI Taxonomy" id="586526"/>
    <lineage>
        <taxon>Eukaryota</taxon>
        <taxon>Viridiplantae</taxon>
        <taxon>Streptophyta</taxon>
        <taxon>Embryophyta</taxon>
        <taxon>Tracheophyta</taxon>
        <taxon>Spermatophyta</taxon>
        <taxon>Magnoliopsida</taxon>
        <taxon>eudicotyledons</taxon>
        <taxon>Gunneridae</taxon>
        <taxon>Pentapetalae</taxon>
        <taxon>rosids</taxon>
        <taxon>malvids</taxon>
        <taxon>Brassicales</taxon>
        <taxon>Brassicaceae</taxon>
        <taxon>Arabideae</taxon>
        <taxon>Arabis</taxon>
    </lineage>
</organism>
<evidence type="ECO:0000313" key="1">
    <source>
        <dbReference type="EMBL" id="VVB14943.1"/>
    </source>
</evidence>
<dbReference type="Proteomes" id="UP000489600">
    <property type="component" value="Unassembled WGS sequence"/>
</dbReference>
<name>A0A565CMJ4_9BRAS</name>
<dbReference type="EMBL" id="CABITT030000008">
    <property type="protein sequence ID" value="VVB14943.1"/>
    <property type="molecule type" value="Genomic_DNA"/>
</dbReference>
<dbReference type="AlphaFoldDB" id="A0A565CMJ4"/>
<sequence length="61" mass="6728">MQTPPAKNPTTITALGYLWCHLQVHQEDIICQGVLNFYMETARDITAGMAAGVDSEMKQGM</sequence>
<accession>A0A565CMJ4</accession>
<reference evidence="1" key="1">
    <citation type="submission" date="2019-07" db="EMBL/GenBank/DDBJ databases">
        <authorList>
            <person name="Dittberner H."/>
        </authorList>
    </citation>
    <scope>NUCLEOTIDE SEQUENCE [LARGE SCALE GENOMIC DNA]</scope>
</reference>
<comment type="caution">
    <text evidence="1">The sequence shown here is derived from an EMBL/GenBank/DDBJ whole genome shotgun (WGS) entry which is preliminary data.</text>
</comment>
<gene>
    <name evidence="1" type="ORF">ANE_LOCUS25387</name>
</gene>